<dbReference type="PANTHER" id="PTHR30161:SF1">
    <property type="entry name" value="FLAGELLAR BIOSYNTHESIS PROTEIN FLHA-RELATED"/>
    <property type="match status" value="1"/>
</dbReference>
<dbReference type="AlphaFoldDB" id="A0A1L8CUH8"/>
<keyword evidence="8" id="KW-0966">Cell projection</keyword>
<dbReference type="Gene3D" id="3.40.30.60">
    <property type="entry name" value="FHIPEP family, domain 1"/>
    <property type="match status" value="1"/>
</dbReference>
<comment type="function">
    <text evidence="7">Required for formation of the rod structure of the flagellar apparatus. Together with FliI and FliH, may constitute the export apparatus of flagellin.</text>
</comment>
<feature type="transmembrane region" description="Helical" evidence="7">
    <location>
        <begin position="199"/>
        <end position="221"/>
    </location>
</feature>
<feature type="transmembrane region" description="Helical" evidence="7">
    <location>
        <begin position="113"/>
        <end position="131"/>
    </location>
</feature>
<evidence type="ECO:0000256" key="4">
    <source>
        <dbReference type="ARBA" id="ARBA00022692"/>
    </source>
</evidence>
<evidence type="ECO:0000256" key="7">
    <source>
        <dbReference type="RuleBase" id="RU364093"/>
    </source>
</evidence>
<keyword evidence="3 7" id="KW-1003">Cell membrane</keyword>
<feature type="transmembrane region" description="Helical" evidence="7">
    <location>
        <begin position="41"/>
        <end position="60"/>
    </location>
</feature>
<dbReference type="InterPro" id="IPR025505">
    <property type="entry name" value="FHIPEP_CS"/>
</dbReference>
<dbReference type="STRING" id="870242.cpu_10860"/>
<keyword evidence="7" id="KW-0653">Protein transport</keyword>
<comment type="similarity">
    <text evidence="2 7">Belongs to the FHIPEP (flagella/HR/invasion proteins export pore) family.</text>
</comment>
<accession>A0A1L8CUH8</accession>
<dbReference type="PANTHER" id="PTHR30161">
    <property type="entry name" value="FLAGELLAR EXPORT PROTEIN, MEMBRANE FLHA SUBUNIT-RELATED"/>
    <property type="match status" value="1"/>
</dbReference>
<dbReference type="Proteomes" id="UP000187485">
    <property type="component" value="Unassembled WGS sequence"/>
</dbReference>
<keyword evidence="8" id="KW-0282">Flagellum</keyword>
<dbReference type="PROSITE" id="PS00994">
    <property type="entry name" value="FHIPEP"/>
    <property type="match status" value="1"/>
</dbReference>
<evidence type="ECO:0000313" key="9">
    <source>
        <dbReference type="Proteomes" id="UP000187485"/>
    </source>
</evidence>
<feature type="transmembrane region" description="Helical" evidence="7">
    <location>
        <begin position="275"/>
        <end position="295"/>
    </location>
</feature>
<evidence type="ECO:0000313" key="8">
    <source>
        <dbReference type="EMBL" id="GAV22576.1"/>
    </source>
</evidence>
<proteinExistence type="inferred from homology"/>
<evidence type="ECO:0000256" key="6">
    <source>
        <dbReference type="ARBA" id="ARBA00023136"/>
    </source>
</evidence>
<keyword evidence="7" id="KW-0813">Transport</keyword>
<dbReference type="InterPro" id="IPR042193">
    <property type="entry name" value="FHIPEP_3"/>
</dbReference>
<dbReference type="EMBL" id="BDJK01000015">
    <property type="protein sequence ID" value="GAV22576.1"/>
    <property type="molecule type" value="Genomic_DNA"/>
</dbReference>
<keyword evidence="5 7" id="KW-1133">Transmembrane helix</keyword>
<dbReference type="OrthoDB" id="9759185at2"/>
<dbReference type="GO" id="GO:0005886">
    <property type="term" value="C:plasma membrane"/>
    <property type="evidence" value="ECO:0007669"/>
    <property type="project" value="UniProtKB-SubCell"/>
</dbReference>
<comment type="caution">
    <text evidence="8">The sequence shown here is derived from an EMBL/GenBank/DDBJ whole genome shotgun (WGS) entry which is preliminary data.</text>
</comment>
<dbReference type="Pfam" id="PF00771">
    <property type="entry name" value="FHIPEP"/>
    <property type="match status" value="1"/>
</dbReference>
<feature type="transmembrane region" description="Helical" evidence="7">
    <location>
        <begin position="66"/>
        <end position="83"/>
    </location>
</feature>
<dbReference type="InterPro" id="IPR042196">
    <property type="entry name" value="FHIPEP_4"/>
</dbReference>
<reference evidence="9" key="1">
    <citation type="submission" date="2016-12" db="EMBL/GenBank/DDBJ databases">
        <title>Draft Genome Sequences od Carboxydothermus pertinax and islandicus, Hydrogenogenic Carboxydotrophic Bacteria.</title>
        <authorList>
            <person name="Fukuyama Y."/>
            <person name="Ohmae K."/>
            <person name="Yoneda Y."/>
            <person name="Yoshida T."/>
            <person name="Sako Y."/>
        </authorList>
    </citation>
    <scope>NUCLEOTIDE SEQUENCE [LARGE SCALE GENOMIC DNA]</scope>
    <source>
        <strain evidence="9">Ug1</strain>
    </source>
</reference>
<dbReference type="InterPro" id="IPR042194">
    <property type="entry name" value="FHIPEP_1"/>
</dbReference>
<dbReference type="InterPro" id="IPR001712">
    <property type="entry name" value="T3SS_FHIPEP"/>
</dbReference>
<keyword evidence="4 7" id="KW-0812">Transmembrane</keyword>
<comment type="subcellular location">
    <subcellularLocation>
        <location evidence="1 7">Cell membrane</location>
        <topology evidence="1 7">Multi-pass membrane protein</topology>
    </subcellularLocation>
</comment>
<dbReference type="InterPro" id="IPR006301">
    <property type="entry name" value="FlhA"/>
</dbReference>
<evidence type="ECO:0000256" key="2">
    <source>
        <dbReference type="ARBA" id="ARBA00008835"/>
    </source>
</evidence>
<dbReference type="Gene3D" id="3.40.50.12790">
    <property type="entry name" value="FHIPEP family, domain 4"/>
    <property type="match status" value="1"/>
</dbReference>
<evidence type="ECO:0000256" key="5">
    <source>
        <dbReference type="ARBA" id="ARBA00022989"/>
    </source>
</evidence>
<name>A0A1L8CUH8_9THEO</name>
<keyword evidence="9" id="KW-1185">Reference proteome</keyword>
<evidence type="ECO:0000256" key="3">
    <source>
        <dbReference type="ARBA" id="ARBA00022475"/>
    </source>
</evidence>
<dbReference type="Gene3D" id="1.10.8.540">
    <property type="entry name" value="FHIPEP family, domain 3"/>
    <property type="match status" value="1"/>
</dbReference>
<feature type="transmembrane region" description="Helical" evidence="7">
    <location>
        <begin position="15"/>
        <end position="34"/>
    </location>
</feature>
<keyword evidence="7" id="KW-1005">Bacterial flagellum biogenesis</keyword>
<dbReference type="GO" id="GO:0044780">
    <property type="term" value="P:bacterial-type flagellum assembly"/>
    <property type="evidence" value="ECO:0007669"/>
    <property type="project" value="InterPro"/>
</dbReference>
<comment type="caution">
    <text evidence="7">Lacks conserved residue(s) required for the propagation of feature annotation.</text>
</comment>
<gene>
    <name evidence="7" type="primary">flhA</name>
    <name evidence="8" type="ORF">cpu_10860</name>
</gene>
<sequence length="683" mass="75731">MAPTSKGNSFLRNNYDLVVAGFVILTLVLIIIPLPPFMLDILLVFSITFSLVILLITLFTTEPLQFSIFPTLLLVMTLYRLALNISSTRLILSQAAAGQVIQAFGSFVVGGSYVVGFVVFLIITVIQFVVITNGSGRVAEVAARFTLDAMPGKQMAIDAEFNAGLITEQEARQKRRKLQREADFFGAMDGASKFVRGDAIAGIVILLINIIGGFIIGVLQLKMSVLQALQTYTVLTIGDGLVSQIPALLISTATGILVTRASAEENFGREFTKQIGGFPKVLIMAAFIIFFLGLIPAMPNFLFISLAGILGYGGYLAVRYTGQVKEKALQPVEVPKKREPENVLSYFNIDPLEIEIGYNLITLTDETQGGDLLGRLAAVRRQLAIEMGLYVRPIRIRDNLQLPPNQYVFKLRGAEAEKGELLPGYVLVLDPTGEKTPEQGIPTKEPAFGLEAWWVRENQKANLELEGFTVIEPSAVLVTHLTEFIKKNAADILGRQEVKELLDTLKQSQPAVVDEVYPELLSIGEIQKVLQSLLKENVSIRDLTSILEALADAVRQNRDPDYLIEQVRQKIRRQIVRQYLRDGKLYAVTLTPHWEQQIAESLQPTSLGIYPLMDTAKTEQFIEKVKQNLTEIARKGLNPIIITSSRVRLPLRRLLDRFYPQAVLLSINEIPPDIDVEIVGTVS</sequence>
<protein>
    <recommendedName>
        <fullName evidence="7">Flagellar biosynthesis protein FlhA</fullName>
    </recommendedName>
</protein>
<dbReference type="NCBIfam" id="TIGR01398">
    <property type="entry name" value="FlhA"/>
    <property type="match status" value="1"/>
</dbReference>
<keyword evidence="8" id="KW-0969">Cilium</keyword>
<evidence type="ECO:0000256" key="1">
    <source>
        <dbReference type="ARBA" id="ARBA00004651"/>
    </source>
</evidence>
<dbReference type="RefSeq" id="WP_075859057.1">
    <property type="nucleotide sequence ID" value="NZ_BDJK01000015.1"/>
</dbReference>
<keyword evidence="6 7" id="KW-0472">Membrane</keyword>
<dbReference type="GO" id="GO:0009306">
    <property type="term" value="P:protein secretion"/>
    <property type="evidence" value="ECO:0007669"/>
    <property type="project" value="InterPro"/>
</dbReference>
<keyword evidence="7" id="KW-1006">Bacterial flagellum protein export</keyword>
<organism evidence="8 9">
    <name type="scientific">Carboxydothermus pertinax</name>
    <dbReference type="NCBI Taxonomy" id="870242"/>
    <lineage>
        <taxon>Bacteria</taxon>
        <taxon>Bacillati</taxon>
        <taxon>Bacillota</taxon>
        <taxon>Clostridia</taxon>
        <taxon>Thermoanaerobacterales</taxon>
        <taxon>Thermoanaerobacteraceae</taxon>
        <taxon>Carboxydothermus</taxon>
    </lineage>
</organism>
<dbReference type="PIRSF" id="PIRSF005419">
    <property type="entry name" value="FlhA"/>
    <property type="match status" value="1"/>
</dbReference>
<dbReference type="PRINTS" id="PR00949">
    <property type="entry name" value="TYPE3IMAPROT"/>
</dbReference>